<dbReference type="AlphaFoldDB" id="G2SY58"/>
<dbReference type="AntiFam" id="ANF00272">
    <property type="entry name" value="Translation of CRISPR region"/>
</dbReference>
<dbReference type="EMBL" id="CP003040">
    <property type="protein sequence ID" value="AEN97646.1"/>
    <property type="molecule type" value="Genomic_DNA"/>
</dbReference>
<gene>
    <name evidence="1" type="ordered locus">RHOM_12690</name>
</gene>
<evidence type="ECO:0000313" key="2">
    <source>
        <dbReference type="Proteomes" id="UP000008178"/>
    </source>
</evidence>
<reference evidence="1 2" key="1">
    <citation type="journal article" date="2015" name="Genome Announc.">
        <title>Complete genome sequence of the human gut symbiont Roseburia hominis.</title>
        <authorList>
            <person name="Travis A.J."/>
            <person name="Kelly D."/>
            <person name="Flint H.J."/>
            <person name="Aminov R.I."/>
        </authorList>
    </citation>
    <scope>NUCLEOTIDE SEQUENCE [LARGE SCALE GENOMIC DNA]</scope>
    <source>
        <strain evidence="2">DSM 16839 / JCM 17582 / NCIMB 14029 / A2-183</strain>
    </source>
</reference>
<organism evidence="1 2">
    <name type="scientific">Roseburia hominis (strain DSM 16839 / JCM 17582 / NCIMB 14029 / A2-183)</name>
    <dbReference type="NCBI Taxonomy" id="585394"/>
    <lineage>
        <taxon>Bacteria</taxon>
        <taxon>Bacillati</taxon>
        <taxon>Bacillota</taxon>
        <taxon>Clostridia</taxon>
        <taxon>Lachnospirales</taxon>
        <taxon>Lachnospiraceae</taxon>
        <taxon>Roseburia</taxon>
    </lineage>
</organism>
<accession>G2SY58</accession>
<keyword evidence="2" id="KW-1185">Reference proteome</keyword>
<dbReference type="Proteomes" id="UP000008178">
    <property type="component" value="Chromosome"/>
</dbReference>
<name>G2SY58_ROSHA</name>
<dbReference type="HOGENOM" id="CLU_1531420_0_0_9"/>
<protein>
    <submittedName>
        <fullName evidence="1">Cytoplasmic protein</fullName>
    </submittedName>
</protein>
<proteinExistence type="predicted"/>
<sequence length="175" mass="18640">MIIKYIISIHAPLTGSDLEIVYASQIADISIHAPLTGSDIAAPLDIASPWRFQSTLPSQGATYIRITTLYLQNISIHAPLTGSDAPCGTEIHYTVDISIHAPLTGSDDNAIDLVCDKKIFQSTLPSQGATVANMRNGMGVYISIHAPLTGSDNSFGAPQTWKRISIHAPLTGSDL</sequence>
<evidence type="ECO:0000313" key="1">
    <source>
        <dbReference type="EMBL" id="AEN97646.1"/>
    </source>
</evidence>
<dbReference type="KEGG" id="rho:RHOM_12690"/>
<dbReference type="eggNOG" id="ENOG5033791">
    <property type="taxonomic scope" value="Bacteria"/>
</dbReference>